<comment type="catalytic activity">
    <reaction evidence="1 6">
        <text>Hydrolysis of terminal, non-reducing alpha-D-galactose residues in alpha-D-galactosides, including galactose oligosaccharides, galactomannans and galactolipids.</text>
        <dbReference type="EC" id="3.2.1.22"/>
    </reaction>
</comment>
<accession>A0A4P9W6T1</accession>
<evidence type="ECO:0000313" key="8">
    <source>
        <dbReference type="Proteomes" id="UP000269721"/>
    </source>
</evidence>
<dbReference type="EC" id="3.2.1.22" evidence="3 6"/>
<keyword evidence="8" id="KW-1185">Reference proteome</keyword>
<proteinExistence type="inferred from homology"/>
<name>A0A4P9W6T1_9FUNG</name>
<evidence type="ECO:0000256" key="3">
    <source>
        <dbReference type="ARBA" id="ARBA00012755"/>
    </source>
</evidence>
<dbReference type="Pfam" id="PF16499">
    <property type="entry name" value="Melibiase_2"/>
    <property type="match status" value="1"/>
</dbReference>
<reference evidence="8" key="1">
    <citation type="journal article" date="2018" name="Nat. Microbiol.">
        <title>Leveraging single-cell genomics to expand the fungal tree of life.</title>
        <authorList>
            <person name="Ahrendt S.R."/>
            <person name="Quandt C.A."/>
            <person name="Ciobanu D."/>
            <person name="Clum A."/>
            <person name="Salamov A."/>
            <person name="Andreopoulos B."/>
            <person name="Cheng J.F."/>
            <person name="Woyke T."/>
            <person name="Pelin A."/>
            <person name="Henrissat B."/>
            <person name="Reynolds N.K."/>
            <person name="Benny G.L."/>
            <person name="Smith M.E."/>
            <person name="James T.Y."/>
            <person name="Grigoriev I.V."/>
        </authorList>
    </citation>
    <scope>NUCLEOTIDE SEQUENCE [LARGE SCALE GENOMIC DNA]</scope>
</reference>
<dbReference type="GO" id="GO:0005975">
    <property type="term" value="P:carbohydrate metabolic process"/>
    <property type="evidence" value="ECO:0007669"/>
    <property type="project" value="InterPro"/>
</dbReference>
<gene>
    <name evidence="7" type="ORF">BDK51DRAFT_4590</name>
</gene>
<dbReference type="Proteomes" id="UP000269721">
    <property type="component" value="Unassembled WGS sequence"/>
</dbReference>
<keyword evidence="6" id="KW-1015">Disulfide bond</keyword>
<comment type="similarity">
    <text evidence="2 6">Belongs to the glycosyl hydrolase 27 family.</text>
</comment>
<dbReference type="PRINTS" id="PR00740">
    <property type="entry name" value="GLHYDRLASE27"/>
</dbReference>
<dbReference type="SUPFAM" id="SSF51445">
    <property type="entry name" value="(Trans)glycosidases"/>
    <property type="match status" value="1"/>
</dbReference>
<evidence type="ECO:0000256" key="1">
    <source>
        <dbReference type="ARBA" id="ARBA00001255"/>
    </source>
</evidence>
<dbReference type="Gene3D" id="3.20.20.70">
    <property type="entry name" value="Aldolase class I"/>
    <property type="match status" value="1"/>
</dbReference>
<evidence type="ECO:0000256" key="6">
    <source>
        <dbReference type="RuleBase" id="RU361168"/>
    </source>
</evidence>
<organism evidence="7 8">
    <name type="scientific">Blyttiomyces helicus</name>
    <dbReference type="NCBI Taxonomy" id="388810"/>
    <lineage>
        <taxon>Eukaryota</taxon>
        <taxon>Fungi</taxon>
        <taxon>Fungi incertae sedis</taxon>
        <taxon>Chytridiomycota</taxon>
        <taxon>Chytridiomycota incertae sedis</taxon>
        <taxon>Chytridiomycetes</taxon>
        <taxon>Chytridiomycetes incertae sedis</taxon>
        <taxon>Blyttiomyces</taxon>
    </lineage>
</organism>
<dbReference type="OrthoDB" id="5795902at2759"/>
<keyword evidence="4 6" id="KW-0378">Hydrolase</keyword>
<evidence type="ECO:0000256" key="5">
    <source>
        <dbReference type="ARBA" id="ARBA00023295"/>
    </source>
</evidence>
<evidence type="ECO:0000313" key="7">
    <source>
        <dbReference type="EMBL" id="RKO88044.1"/>
    </source>
</evidence>
<dbReference type="PANTHER" id="PTHR11452">
    <property type="entry name" value="ALPHA-GALACTOSIDASE/ALPHA-N-ACETYLGALACTOSAMINIDASE"/>
    <property type="match status" value="1"/>
</dbReference>
<keyword evidence="5 6" id="KW-0326">Glycosidase</keyword>
<dbReference type="GO" id="GO:0004557">
    <property type="term" value="F:alpha-galactosidase activity"/>
    <property type="evidence" value="ECO:0007669"/>
    <property type="project" value="UniProtKB-EC"/>
</dbReference>
<dbReference type="InterPro" id="IPR013785">
    <property type="entry name" value="Aldolase_TIM"/>
</dbReference>
<dbReference type="EMBL" id="KZ996977">
    <property type="protein sequence ID" value="RKO88044.1"/>
    <property type="molecule type" value="Genomic_DNA"/>
</dbReference>
<dbReference type="InterPro" id="IPR017853">
    <property type="entry name" value="GH"/>
</dbReference>
<feature type="non-terminal residue" evidence="7">
    <location>
        <position position="1"/>
    </location>
</feature>
<protein>
    <recommendedName>
        <fullName evidence="3 6">Alpha-galactosidase</fullName>
        <ecNumber evidence="3 6">3.2.1.22</ecNumber>
    </recommendedName>
    <alternativeName>
        <fullName evidence="6">Melibiase</fullName>
    </alternativeName>
</protein>
<dbReference type="AlphaFoldDB" id="A0A4P9W6T1"/>
<evidence type="ECO:0000256" key="2">
    <source>
        <dbReference type="ARBA" id="ARBA00009743"/>
    </source>
</evidence>
<evidence type="ECO:0000256" key="4">
    <source>
        <dbReference type="ARBA" id="ARBA00022801"/>
    </source>
</evidence>
<sequence>YPVMSKALKKTGRDIFYAMCNWGFEDSWTWASPIANSWCTTTDLFNSWDQVLRVFDLQVDITSFGGRGGWNDLDMPQVGNGGLNFEEAKSHFSLWAALKSPLIIDCDLNTVAEDQLQIMMETDIIAIIQDRVGAPARLAVAFRDGQRDHDVWTVAVADGNVSV</sequence>
<dbReference type="PANTHER" id="PTHR11452:SF75">
    <property type="entry name" value="ALPHA-GALACTOSIDASE MEL1"/>
    <property type="match status" value="1"/>
</dbReference>
<dbReference type="InterPro" id="IPR002241">
    <property type="entry name" value="Glyco_hydro_27"/>
</dbReference>
<feature type="non-terminal residue" evidence="7">
    <location>
        <position position="163"/>
    </location>
</feature>